<comment type="caution">
    <text evidence="1">The sequence shown here is derived from an EMBL/GenBank/DDBJ whole genome shotgun (WGS) entry which is preliminary data.</text>
</comment>
<protein>
    <submittedName>
        <fullName evidence="1">Uncharacterized protein</fullName>
    </submittedName>
</protein>
<dbReference type="EMBL" id="LAZR01000783">
    <property type="protein sequence ID" value="KKN57918.1"/>
    <property type="molecule type" value="Genomic_DNA"/>
</dbReference>
<dbReference type="AlphaFoldDB" id="A0A0F9UWB2"/>
<gene>
    <name evidence="1" type="ORF">LCGC14_0557490</name>
</gene>
<proteinExistence type="predicted"/>
<evidence type="ECO:0000313" key="1">
    <source>
        <dbReference type="EMBL" id="KKN57918.1"/>
    </source>
</evidence>
<organism evidence="1">
    <name type="scientific">marine sediment metagenome</name>
    <dbReference type="NCBI Taxonomy" id="412755"/>
    <lineage>
        <taxon>unclassified sequences</taxon>
        <taxon>metagenomes</taxon>
        <taxon>ecological metagenomes</taxon>
    </lineage>
</organism>
<sequence>MSVNEAILTNADPAIREALQVLLDAGIETFESCQGGSEHSFHKPTIRFHGNNMEGFRAYAAASNCGLRVYALRRVYDIVDGELTGPWWELVFHQSPVSR</sequence>
<name>A0A0F9UWB2_9ZZZZ</name>
<accession>A0A0F9UWB2</accession>
<reference evidence="1" key="1">
    <citation type="journal article" date="2015" name="Nature">
        <title>Complex archaea that bridge the gap between prokaryotes and eukaryotes.</title>
        <authorList>
            <person name="Spang A."/>
            <person name="Saw J.H."/>
            <person name="Jorgensen S.L."/>
            <person name="Zaremba-Niedzwiedzka K."/>
            <person name="Martijn J."/>
            <person name="Lind A.E."/>
            <person name="van Eijk R."/>
            <person name="Schleper C."/>
            <person name="Guy L."/>
            <person name="Ettema T.J."/>
        </authorList>
    </citation>
    <scope>NUCLEOTIDE SEQUENCE</scope>
</reference>